<evidence type="ECO:0000313" key="2">
    <source>
        <dbReference type="Proteomes" id="UP000012488"/>
    </source>
</evidence>
<dbReference type="OrthoDB" id="9803913at2"/>
<dbReference type="InterPro" id="IPR015947">
    <property type="entry name" value="PUA-like_sf"/>
</dbReference>
<evidence type="ECO:0000313" key="1">
    <source>
        <dbReference type="EMBL" id="QGY03385.1"/>
    </source>
</evidence>
<dbReference type="KEGG" id="mmes:MMSR116_16915"/>
<organism evidence="1 2">
    <name type="scientific">Methylobacterium mesophilicum SR1.6/6</name>
    <dbReference type="NCBI Taxonomy" id="908290"/>
    <lineage>
        <taxon>Bacteria</taxon>
        <taxon>Pseudomonadati</taxon>
        <taxon>Pseudomonadota</taxon>
        <taxon>Alphaproteobacteria</taxon>
        <taxon>Hyphomicrobiales</taxon>
        <taxon>Methylobacteriaceae</taxon>
        <taxon>Methylobacterium</taxon>
    </lineage>
</organism>
<sequence>MKALIIDEPWIGLILRGEKTWEMRRTACHQKGQIALIRKGNGQVVGVAGCAGSLPALADANAYRAAEPRHRIPVDRQAQAYADGWRTPWVITNARPLDRPVAYAHRSGAVIWVNLDPMMAEAVAAQASALYASVLEMQAHSRSTASDELRTPAASSVPGKPTLIRDWIDGNVAHLPLSEANIATLGTFTP</sequence>
<reference evidence="1 2" key="2">
    <citation type="journal article" date="2013" name="Genome Announc.">
        <title>Draft Genome Sequence of Methylobacterium mesophilicum Strain SR1.6/6, Isolated from Citrus sinensis.</title>
        <authorList>
            <person name="Marinho Almeida D."/>
            <person name="Dini-Andreote F."/>
            <person name="Camargo Neves A.A."/>
            <person name="Juca Ramos R.T."/>
            <person name="Andreote F.D."/>
            <person name="Carneiro A.R."/>
            <person name="Oliveira de Souza Lima A."/>
            <person name="Caracciolo Gomes de Sa P.H."/>
            <person name="Ribeiro Barbosa M.S."/>
            <person name="Araujo W.L."/>
            <person name="Silva A."/>
        </authorList>
    </citation>
    <scope>NUCLEOTIDE SEQUENCE [LARGE SCALE GENOMIC DNA]</scope>
    <source>
        <strain evidence="1 2">SR1.6/6</strain>
    </source>
</reference>
<proteinExistence type="predicted"/>
<dbReference type="RefSeq" id="WP_051072296.1">
    <property type="nucleotide sequence ID" value="NZ_CP043538.1"/>
</dbReference>
<protein>
    <recommendedName>
        <fullName evidence="3">ASCH domain-containing protein</fullName>
    </recommendedName>
</protein>
<dbReference type="AlphaFoldDB" id="A0A6B9FQY5"/>
<dbReference type="SUPFAM" id="SSF88697">
    <property type="entry name" value="PUA domain-like"/>
    <property type="match status" value="1"/>
</dbReference>
<dbReference type="Proteomes" id="UP000012488">
    <property type="component" value="Chromosome"/>
</dbReference>
<gene>
    <name evidence="1" type="ORF">MMSR116_16915</name>
</gene>
<reference evidence="1 2" key="1">
    <citation type="journal article" date="2012" name="Genet. Mol. Biol.">
        <title>Analysis of 16S rRNA and mxaF genes revealing insights into Methylobacterium niche-specific plant association.</title>
        <authorList>
            <person name="Dourado M.N."/>
            <person name="Andreote F.D."/>
            <person name="Dini-Andreote F."/>
            <person name="Conti R."/>
            <person name="Araujo J.M."/>
            <person name="Araujo W.L."/>
        </authorList>
    </citation>
    <scope>NUCLEOTIDE SEQUENCE [LARGE SCALE GENOMIC DNA]</scope>
    <source>
        <strain evidence="1 2">SR1.6/6</strain>
    </source>
</reference>
<accession>A0A6B9FQY5</accession>
<dbReference type="Gene3D" id="2.30.130.30">
    <property type="entry name" value="Hypothetical protein"/>
    <property type="match status" value="1"/>
</dbReference>
<name>A0A6B9FQY5_9HYPH</name>
<evidence type="ECO:0008006" key="3">
    <source>
        <dbReference type="Google" id="ProtNLM"/>
    </source>
</evidence>
<dbReference type="EMBL" id="CP043538">
    <property type="protein sequence ID" value="QGY03385.1"/>
    <property type="molecule type" value="Genomic_DNA"/>
</dbReference>